<evidence type="ECO:0000256" key="1">
    <source>
        <dbReference type="SAM" id="MobiDB-lite"/>
    </source>
</evidence>
<name>A0A225WJU3_9STRA</name>
<reference evidence="3" key="1">
    <citation type="submission" date="2017-03" db="EMBL/GenBank/DDBJ databases">
        <title>Phytopthora megakarya and P. palmivora, two closely related causual agents of cacao black pod achieved similar genome size and gene model numbers by different mechanisms.</title>
        <authorList>
            <person name="Ali S."/>
            <person name="Shao J."/>
            <person name="Larry D.J."/>
            <person name="Kronmiller B."/>
            <person name="Shen D."/>
            <person name="Strem M.D."/>
            <person name="Melnick R.L."/>
            <person name="Guiltinan M.J."/>
            <person name="Tyler B.M."/>
            <person name="Meinhardt L.W."/>
            <person name="Bailey B.A."/>
        </authorList>
    </citation>
    <scope>NUCLEOTIDE SEQUENCE [LARGE SCALE GENOMIC DNA]</scope>
    <source>
        <strain evidence="3">zdho120</strain>
    </source>
</reference>
<accession>A0A225WJU3</accession>
<evidence type="ECO:0008006" key="4">
    <source>
        <dbReference type="Google" id="ProtNLM"/>
    </source>
</evidence>
<dbReference type="Proteomes" id="UP000198211">
    <property type="component" value="Unassembled WGS sequence"/>
</dbReference>
<feature type="region of interest" description="Disordered" evidence="1">
    <location>
        <begin position="63"/>
        <end position="149"/>
    </location>
</feature>
<protein>
    <recommendedName>
        <fullName evidence="4">Eukaryotic/viral aspartic protease</fullName>
    </recommendedName>
</protein>
<organism evidence="2 3">
    <name type="scientific">Phytophthora megakarya</name>
    <dbReference type="NCBI Taxonomy" id="4795"/>
    <lineage>
        <taxon>Eukaryota</taxon>
        <taxon>Sar</taxon>
        <taxon>Stramenopiles</taxon>
        <taxon>Oomycota</taxon>
        <taxon>Peronosporomycetes</taxon>
        <taxon>Peronosporales</taxon>
        <taxon>Peronosporaceae</taxon>
        <taxon>Phytophthora</taxon>
    </lineage>
</organism>
<gene>
    <name evidence="2" type="ORF">PHMEG_0008105</name>
</gene>
<evidence type="ECO:0000313" key="3">
    <source>
        <dbReference type="Proteomes" id="UP000198211"/>
    </source>
</evidence>
<proteinExistence type="predicted"/>
<dbReference type="EMBL" id="NBNE01000676">
    <property type="protein sequence ID" value="OWZ17895.1"/>
    <property type="molecule type" value="Genomic_DNA"/>
</dbReference>
<evidence type="ECO:0000313" key="2">
    <source>
        <dbReference type="EMBL" id="OWZ17895.1"/>
    </source>
</evidence>
<sequence>MCSHNIRQTSEDEVRRDHQQSGRDVDPASRPTDRDLVGFISTGSRRYMEWQKLSLEATTDARLADTGFEAPLGPVEERSEYETPRSIFQRPKTTSIKCRKVETSEDQDIPDCLPSTGSPSDKSSPEIRPLDLASVASEESDLPSHADGDSILHVVTVKEALEDLDQVTADTWAADPLLTETTSAVEVRKEEG</sequence>
<keyword evidence="3" id="KW-1185">Reference proteome</keyword>
<dbReference type="AlphaFoldDB" id="A0A225WJU3"/>
<comment type="caution">
    <text evidence="2">The sequence shown here is derived from an EMBL/GenBank/DDBJ whole genome shotgun (WGS) entry which is preliminary data.</text>
</comment>
<feature type="compositionally biased region" description="Basic and acidic residues" evidence="1">
    <location>
        <begin position="9"/>
        <end position="35"/>
    </location>
</feature>
<feature type="region of interest" description="Disordered" evidence="1">
    <location>
        <begin position="1"/>
        <end position="35"/>
    </location>
</feature>
<dbReference type="OrthoDB" id="129416at2759"/>